<keyword evidence="4" id="KW-1185">Reference proteome</keyword>
<evidence type="ECO:0000313" key="4">
    <source>
        <dbReference type="Proteomes" id="UP000277928"/>
    </source>
</evidence>
<organism evidence="3 4">
    <name type="scientific">Litomosoides sigmodontis</name>
    <name type="common">Filarial nematode worm</name>
    <dbReference type="NCBI Taxonomy" id="42156"/>
    <lineage>
        <taxon>Eukaryota</taxon>
        <taxon>Metazoa</taxon>
        <taxon>Ecdysozoa</taxon>
        <taxon>Nematoda</taxon>
        <taxon>Chromadorea</taxon>
        <taxon>Rhabditida</taxon>
        <taxon>Spirurina</taxon>
        <taxon>Spiruromorpha</taxon>
        <taxon>Filarioidea</taxon>
        <taxon>Onchocercidae</taxon>
        <taxon>Litomosoides</taxon>
    </lineage>
</organism>
<sequence length="336" mass="37553">MYSGYSGQRRGLLRPATGDGPIFRNFLLLGFLMGLLFLFLIFNMYQAQSSELSDMRSQIELERSRYVKVKSENIDFKAQLEKYRSSEASLKNELQVARLSQKKCSEKMAKWNITMLSCMTNLKQLQDDKNTCFTELDLMEAELTLAKLALTNLQANSTSVGSVMESSKETAASFKKQLEGKRAQQTVSRTILTASPLAITQGGSELGNCKNASIQSKKLDNKIEHSLSLNSTALNLFQQAAVLPQPVAVTVPECIVTVTKSSDHLHASTILSISRNAARDDQLHFPALRLQFDDQSLKAKNKTNQKLPNSEVQLNFNNILGMNEQVFIGKDKMRKI</sequence>
<dbReference type="Proteomes" id="UP000277928">
    <property type="component" value="Unassembled WGS sequence"/>
</dbReference>
<keyword evidence="2" id="KW-1133">Transmembrane helix</keyword>
<feature type="coiled-coil region" evidence="1">
    <location>
        <begin position="122"/>
        <end position="156"/>
    </location>
</feature>
<evidence type="ECO:0000256" key="1">
    <source>
        <dbReference type="SAM" id="Coils"/>
    </source>
</evidence>
<dbReference type="EMBL" id="UYRX01000011">
    <property type="protein sequence ID" value="VDK68535.1"/>
    <property type="molecule type" value="Genomic_DNA"/>
</dbReference>
<feature type="transmembrane region" description="Helical" evidence="2">
    <location>
        <begin position="22"/>
        <end position="45"/>
    </location>
</feature>
<proteinExistence type="predicted"/>
<keyword evidence="2" id="KW-0812">Transmembrane</keyword>
<accession>A0A3P6SM32</accession>
<evidence type="ECO:0000313" key="3">
    <source>
        <dbReference type="EMBL" id="VDK68535.1"/>
    </source>
</evidence>
<keyword evidence="1" id="KW-0175">Coiled coil</keyword>
<gene>
    <name evidence="3" type="ORF">NLS_LOCUS471</name>
</gene>
<dbReference type="OMA" id="MAKWNIT"/>
<name>A0A3P6SM32_LITSI</name>
<keyword evidence="2" id="KW-0472">Membrane</keyword>
<dbReference type="OrthoDB" id="5847131at2759"/>
<dbReference type="STRING" id="42156.A0A3P6SM32"/>
<protein>
    <submittedName>
        <fullName evidence="3">Uncharacterized protein</fullName>
    </submittedName>
</protein>
<evidence type="ECO:0000256" key="2">
    <source>
        <dbReference type="SAM" id="Phobius"/>
    </source>
</evidence>
<dbReference type="AlphaFoldDB" id="A0A3P6SM32"/>
<reference evidence="3 4" key="1">
    <citation type="submission" date="2018-08" db="EMBL/GenBank/DDBJ databases">
        <authorList>
            <person name="Laetsch R D."/>
            <person name="Stevens L."/>
            <person name="Kumar S."/>
            <person name="Blaxter L. M."/>
        </authorList>
    </citation>
    <scope>NUCLEOTIDE SEQUENCE [LARGE SCALE GENOMIC DNA]</scope>
</reference>